<gene>
    <name evidence="12" type="ordered locus">MTR_1g047710</name>
</gene>
<evidence type="ECO:0000256" key="9">
    <source>
        <dbReference type="PROSITE-ProRule" id="PRU00290"/>
    </source>
</evidence>
<sequence length="137" mass="15510">MSNELTHISQESYCVVAVESAGRQIPIAFLERVKEEFSKKYGGGEAATASARSLNKEYGPKLKQQMQYCVDHPEEINKLAKVKAQVSEVKGVMMENIEKVLDRGEKIEMLVDKTDNLRSQAQDFRTQGTKMKRKILT</sequence>
<dbReference type="SUPFAM" id="SSF58038">
    <property type="entry name" value="SNARE fusion complex"/>
    <property type="match status" value="1"/>
</dbReference>
<dbReference type="Pfam" id="PF13774">
    <property type="entry name" value="Longin"/>
    <property type="match status" value="1"/>
</dbReference>
<dbReference type="GO" id="GO:0016192">
    <property type="term" value="P:vesicle-mediated transport"/>
    <property type="evidence" value="ECO:0007669"/>
    <property type="project" value="InterPro"/>
</dbReference>
<dbReference type="InterPro" id="IPR042855">
    <property type="entry name" value="V_SNARE_CC"/>
</dbReference>
<evidence type="ECO:0000256" key="3">
    <source>
        <dbReference type="ARBA" id="ARBA00022692"/>
    </source>
</evidence>
<dbReference type="Proteomes" id="UP000002051">
    <property type="component" value="Unassembled WGS sequence"/>
</dbReference>
<dbReference type="Gene3D" id="3.30.450.50">
    <property type="entry name" value="Longin domain"/>
    <property type="match status" value="1"/>
</dbReference>
<dbReference type="PANTHER" id="PTHR21136:SF178">
    <property type="entry name" value="SYNAPTOBREVIN-LIKE PROTEIN"/>
    <property type="match status" value="1"/>
</dbReference>
<proteinExistence type="inferred from homology"/>
<evidence type="ECO:0000313" key="13">
    <source>
        <dbReference type="EnsemblPlants" id="KEH41272"/>
    </source>
</evidence>
<dbReference type="AlphaFoldDB" id="A0A072VHI4"/>
<dbReference type="GO" id="GO:0005737">
    <property type="term" value="C:cytoplasm"/>
    <property type="evidence" value="ECO:0007669"/>
    <property type="project" value="UniProtKB-ARBA"/>
</dbReference>
<evidence type="ECO:0000313" key="14">
    <source>
        <dbReference type="Proteomes" id="UP000002051"/>
    </source>
</evidence>
<dbReference type="InterPro" id="IPR051097">
    <property type="entry name" value="Synaptobrevin-like_transport"/>
</dbReference>
<dbReference type="EnsemblPlants" id="KEH41272">
    <property type="protein sequence ID" value="KEH41272"/>
    <property type="gene ID" value="MTR_1g047710"/>
</dbReference>
<evidence type="ECO:0000256" key="5">
    <source>
        <dbReference type="ARBA" id="ARBA00022989"/>
    </source>
</evidence>
<dbReference type="GO" id="GO:0015031">
    <property type="term" value="P:protein transport"/>
    <property type="evidence" value="ECO:0007669"/>
    <property type="project" value="UniProtKB-KW"/>
</dbReference>
<feature type="domain" description="Longin" evidence="10">
    <location>
        <begin position="12"/>
        <end position="62"/>
    </location>
</feature>
<keyword evidence="9" id="KW-0175">Coiled coil</keyword>
<reference evidence="12 14" key="1">
    <citation type="journal article" date="2011" name="Nature">
        <title>The Medicago genome provides insight into the evolution of rhizobial symbioses.</title>
        <authorList>
            <person name="Young N.D."/>
            <person name="Debelle F."/>
            <person name="Oldroyd G.E."/>
            <person name="Geurts R."/>
            <person name="Cannon S.B."/>
            <person name="Udvardi M.K."/>
            <person name="Benedito V.A."/>
            <person name="Mayer K.F."/>
            <person name="Gouzy J."/>
            <person name="Schoof H."/>
            <person name="Van de Peer Y."/>
            <person name="Proost S."/>
            <person name="Cook D.R."/>
            <person name="Meyers B.C."/>
            <person name="Spannagl M."/>
            <person name="Cheung F."/>
            <person name="De Mita S."/>
            <person name="Krishnakumar V."/>
            <person name="Gundlach H."/>
            <person name="Zhou S."/>
            <person name="Mudge J."/>
            <person name="Bharti A.K."/>
            <person name="Murray J.D."/>
            <person name="Naoumkina M.A."/>
            <person name="Rosen B."/>
            <person name="Silverstein K.A."/>
            <person name="Tang H."/>
            <person name="Rombauts S."/>
            <person name="Zhao P.X."/>
            <person name="Zhou P."/>
            <person name="Barbe V."/>
            <person name="Bardou P."/>
            <person name="Bechner M."/>
            <person name="Bellec A."/>
            <person name="Berger A."/>
            <person name="Berges H."/>
            <person name="Bidwell S."/>
            <person name="Bisseling T."/>
            <person name="Choisne N."/>
            <person name="Couloux A."/>
            <person name="Denny R."/>
            <person name="Deshpande S."/>
            <person name="Dai X."/>
            <person name="Doyle J.J."/>
            <person name="Dudez A.M."/>
            <person name="Farmer A.D."/>
            <person name="Fouteau S."/>
            <person name="Franken C."/>
            <person name="Gibelin C."/>
            <person name="Gish J."/>
            <person name="Goldstein S."/>
            <person name="Gonzalez A.J."/>
            <person name="Green P.J."/>
            <person name="Hallab A."/>
            <person name="Hartog M."/>
            <person name="Hua A."/>
            <person name="Humphray S.J."/>
            <person name="Jeong D.H."/>
            <person name="Jing Y."/>
            <person name="Jocker A."/>
            <person name="Kenton S.M."/>
            <person name="Kim D.J."/>
            <person name="Klee K."/>
            <person name="Lai H."/>
            <person name="Lang C."/>
            <person name="Lin S."/>
            <person name="Macmil S.L."/>
            <person name="Magdelenat G."/>
            <person name="Matthews L."/>
            <person name="McCorrison J."/>
            <person name="Monaghan E.L."/>
            <person name="Mun J.H."/>
            <person name="Najar F.Z."/>
            <person name="Nicholson C."/>
            <person name="Noirot C."/>
            <person name="O'Bleness M."/>
            <person name="Paule C.R."/>
            <person name="Poulain J."/>
            <person name="Prion F."/>
            <person name="Qin B."/>
            <person name="Qu C."/>
            <person name="Retzel E.F."/>
            <person name="Riddle C."/>
            <person name="Sallet E."/>
            <person name="Samain S."/>
            <person name="Samson N."/>
            <person name="Sanders I."/>
            <person name="Saurat O."/>
            <person name="Scarpelli C."/>
            <person name="Schiex T."/>
            <person name="Segurens B."/>
            <person name="Severin A.J."/>
            <person name="Sherrier D.J."/>
            <person name="Shi R."/>
            <person name="Sims S."/>
            <person name="Singer S.R."/>
            <person name="Sinharoy S."/>
            <person name="Sterck L."/>
            <person name="Viollet A."/>
            <person name="Wang B.B."/>
            <person name="Wang K."/>
            <person name="Wang M."/>
            <person name="Wang X."/>
            <person name="Warfsmann J."/>
            <person name="Weissenbach J."/>
            <person name="White D.D."/>
            <person name="White J.D."/>
            <person name="Wiley G.B."/>
            <person name="Wincker P."/>
            <person name="Xing Y."/>
            <person name="Yang L."/>
            <person name="Yao Z."/>
            <person name="Ying F."/>
            <person name="Zhai J."/>
            <person name="Zhou L."/>
            <person name="Zuber A."/>
            <person name="Denarie J."/>
            <person name="Dixon R.A."/>
            <person name="May G.D."/>
            <person name="Schwartz D.C."/>
            <person name="Rogers J."/>
            <person name="Quetier F."/>
            <person name="Town C.D."/>
            <person name="Roe B.A."/>
        </authorList>
    </citation>
    <scope>NUCLEOTIDE SEQUENCE [LARGE SCALE GENOMIC DNA]</scope>
    <source>
        <strain evidence="12">A17</strain>
        <strain evidence="13 14">cv. Jemalong A17</strain>
    </source>
</reference>
<protein>
    <submittedName>
        <fullName evidence="12">Synaptobrevin-like protein</fullName>
    </submittedName>
</protein>
<dbReference type="PROSITE" id="PS00417">
    <property type="entry name" value="SYNAPTOBREVIN"/>
    <property type="match status" value="1"/>
</dbReference>
<keyword evidence="4" id="KW-0653">Protein transport</keyword>
<dbReference type="GO" id="GO:0016020">
    <property type="term" value="C:membrane"/>
    <property type="evidence" value="ECO:0007669"/>
    <property type="project" value="InterPro"/>
</dbReference>
<name>A0A072VHI4_MEDTR</name>
<dbReference type="EMBL" id="CM001217">
    <property type="protein sequence ID" value="KEH41272.1"/>
    <property type="molecule type" value="Genomic_DNA"/>
</dbReference>
<dbReference type="FunFam" id="1.20.5.110:FF:000109">
    <property type="entry name" value="Vesicle-associated membrane protein 722"/>
    <property type="match status" value="1"/>
</dbReference>
<dbReference type="CDD" id="cd14824">
    <property type="entry name" value="Longin"/>
    <property type="match status" value="1"/>
</dbReference>
<dbReference type="SUPFAM" id="SSF64356">
    <property type="entry name" value="SNARE-like"/>
    <property type="match status" value="1"/>
</dbReference>
<dbReference type="InterPro" id="IPR011012">
    <property type="entry name" value="Longin-like_dom_sf"/>
</dbReference>
<evidence type="ECO:0000256" key="7">
    <source>
        <dbReference type="ARBA" id="ARBA00037493"/>
    </source>
</evidence>
<keyword evidence="2" id="KW-0813">Transport</keyword>
<dbReference type="GO" id="GO:0012505">
    <property type="term" value="C:endomembrane system"/>
    <property type="evidence" value="ECO:0007669"/>
    <property type="project" value="UniProtKB-SubCell"/>
</dbReference>
<dbReference type="PROSITE" id="PS50892">
    <property type="entry name" value="V_SNARE"/>
    <property type="match status" value="1"/>
</dbReference>
<dbReference type="CDD" id="cd15843">
    <property type="entry name" value="R-SNARE"/>
    <property type="match status" value="1"/>
</dbReference>
<dbReference type="InterPro" id="IPR010908">
    <property type="entry name" value="Longin_dom"/>
</dbReference>
<dbReference type="STRING" id="3880.A0A072VHI4"/>
<evidence type="ECO:0000259" key="10">
    <source>
        <dbReference type="PROSITE" id="PS50859"/>
    </source>
</evidence>
<evidence type="ECO:0000313" key="12">
    <source>
        <dbReference type="EMBL" id="KEH41272.1"/>
    </source>
</evidence>
<evidence type="ECO:0000256" key="1">
    <source>
        <dbReference type="ARBA" id="ARBA00008025"/>
    </source>
</evidence>
<keyword evidence="3" id="KW-0812">Transmembrane</keyword>
<feature type="domain" description="V-SNARE coiled-coil homology" evidence="11">
    <location>
        <begin position="78"/>
        <end position="137"/>
    </location>
</feature>
<comment type="function">
    <text evidence="7">Involved in the targeting and/or fusion of transport vesicles to their target membrane.</text>
</comment>
<reference evidence="13" key="3">
    <citation type="submission" date="2015-04" db="UniProtKB">
        <authorList>
            <consortium name="EnsemblPlants"/>
        </authorList>
    </citation>
    <scope>IDENTIFICATION</scope>
    <source>
        <strain evidence="13">cv. Jemalong A17</strain>
    </source>
</reference>
<organism evidence="12 14">
    <name type="scientific">Medicago truncatula</name>
    <name type="common">Barrel medic</name>
    <name type="synonym">Medicago tribuloides</name>
    <dbReference type="NCBI Taxonomy" id="3880"/>
    <lineage>
        <taxon>Eukaryota</taxon>
        <taxon>Viridiplantae</taxon>
        <taxon>Streptophyta</taxon>
        <taxon>Embryophyta</taxon>
        <taxon>Tracheophyta</taxon>
        <taxon>Spermatophyta</taxon>
        <taxon>Magnoliopsida</taxon>
        <taxon>eudicotyledons</taxon>
        <taxon>Gunneridae</taxon>
        <taxon>Pentapetalae</taxon>
        <taxon>rosids</taxon>
        <taxon>fabids</taxon>
        <taxon>Fabales</taxon>
        <taxon>Fabaceae</taxon>
        <taxon>Papilionoideae</taxon>
        <taxon>50 kb inversion clade</taxon>
        <taxon>NPAAA clade</taxon>
        <taxon>Hologalegina</taxon>
        <taxon>IRL clade</taxon>
        <taxon>Trifolieae</taxon>
        <taxon>Medicago</taxon>
    </lineage>
</organism>
<keyword evidence="5" id="KW-1133">Transmembrane helix</keyword>
<dbReference type="HOGENOM" id="CLU_064620_1_4_1"/>
<keyword evidence="14" id="KW-1185">Reference proteome</keyword>
<evidence type="ECO:0000256" key="4">
    <source>
        <dbReference type="ARBA" id="ARBA00022927"/>
    </source>
</evidence>
<dbReference type="Gene3D" id="1.20.5.110">
    <property type="match status" value="1"/>
</dbReference>
<dbReference type="PANTHER" id="PTHR21136">
    <property type="entry name" value="SNARE PROTEINS"/>
    <property type="match status" value="1"/>
</dbReference>
<dbReference type="PROSITE" id="PS50859">
    <property type="entry name" value="LONGIN"/>
    <property type="match status" value="1"/>
</dbReference>
<accession>A0A072VHI4</accession>
<evidence type="ECO:0000256" key="6">
    <source>
        <dbReference type="ARBA" id="ARBA00023136"/>
    </source>
</evidence>
<reference evidence="12 14" key="2">
    <citation type="journal article" date="2014" name="BMC Genomics">
        <title>An improved genome release (version Mt4.0) for the model legume Medicago truncatula.</title>
        <authorList>
            <person name="Tang H."/>
            <person name="Krishnakumar V."/>
            <person name="Bidwell S."/>
            <person name="Rosen B."/>
            <person name="Chan A."/>
            <person name="Zhou S."/>
            <person name="Gentzbittel L."/>
            <person name="Childs K.L."/>
            <person name="Yandell M."/>
            <person name="Gundlach H."/>
            <person name="Mayer K.F."/>
            <person name="Schwartz D.C."/>
            <person name="Town C.D."/>
        </authorList>
    </citation>
    <scope>GENOME REANNOTATION</scope>
    <source>
        <strain evidence="12">A17</strain>
        <strain evidence="13 14">cv. Jemalong A17</strain>
    </source>
</reference>
<evidence type="ECO:0000256" key="8">
    <source>
        <dbReference type="ARBA" id="ARBA00046280"/>
    </source>
</evidence>
<comment type="similarity">
    <text evidence="1">Belongs to the synaptobrevin family.</text>
</comment>
<dbReference type="Pfam" id="PF00957">
    <property type="entry name" value="Synaptobrevin"/>
    <property type="match status" value="1"/>
</dbReference>
<dbReference type="PRINTS" id="PR00219">
    <property type="entry name" value="SYNAPTOBREVN"/>
</dbReference>
<evidence type="ECO:0000259" key="11">
    <source>
        <dbReference type="PROSITE" id="PS50892"/>
    </source>
</evidence>
<comment type="subcellular location">
    <subcellularLocation>
        <location evidence="8">Endomembrane system</location>
        <topology evidence="8">Single-pass type IV membrane protein</topology>
    </subcellularLocation>
</comment>
<keyword evidence="6" id="KW-0472">Membrane</keyword>
<dbReference type="InterPro" id="IPR001388">
    <property type="entry name" value="Synaptobrevin-like"/>
</dbReference>
<evidence type="ECO:0000256" key="2">
    <source>
        <dbReference type="ARBA" id="ARBA00022448"/>
    </source>
</evidence>